<protein>
    <submittedName>
        <fullName evidence="1">Metal-dependent hydrolase</fullName>
    </submittedName>
</protein>
<dbReference type="PANTHER" id="PTHR42967:SF1">
    <property type="entry name" value="MBL FOLD METALLO-HYDROLASE"/>
    <property type="match status" value="1"/>
</dbReference>
<dbReference type="Pfam" id="PF13483">
    <property type="entry name" value="Lactamase_B_3"/>
    <property type="match status" value="1"/>
</dbReference>
<dbReference type="Gene3D" id="3.60.15.10">
    <property type="entry name" value="Ribonuclease Z/Hydroxyacylglutathione hydrolase-like"/>
    <property type="match status" value="1"/>
</dbReference>
<proteinExistence type="predicted"/>
<dbReference type="PANTHER" id="PTHR42967">
    <property type="entry name" value="METAL DEPENDENT HYDROLASE"/>
    <property type="match status" value="1"/>
</dbReference>
<dbReference type="GO" id="GO:0016787">
    <property type="term" value="F:hydrolase activity"/>
    <property type="evidence" value="ECO:0007669"/>
    <property type="project" value="UniProtKB-KW"/>
</dbReference>
<dbReference type="RefSeq" id="WP_024037972.1">
    <property type="nucleotide sequence ID" value="NZ_CACRUE010000022.1"/>
</dbReference>
<reference evidence="1" key="1">
    <citation type="submission" date="2019-11" db="EMBL/GenBank/DDBJ databases">
        <authorList>
            <person name="Feng L."/>
        </authorList>
    </citation>
    <scope>NUCLEOTIDE SEQUENCE</scope>
    <source>
        <strain evidence="1">IbartlettiiLFYP30</strain>
    </source>
</reference>
<keyword evidence="1" id="KW-0378">Hydrolase</keyword>
<dbReference type="SUPFAM" id="SSF56281">
    <property type="entry name" value="Metallo-hydrolase/oxidoreductase"/>
    <property type="match status" value="1"/>
</dbReference>
<dbReference type="InterPro" id="IPR036866">
    <property type="entry name" value="RibonucZ/Hydroxyglut_hydro"/>
</dbReference>
<accession>A0A6N3AGC8</accession>
<evidence type="ECO:0000313" key="1">
    <source>
        <dbReference type="EMBL" id="VYT91294.1"/>
    </source>
</evidence>
<dbReference type="AlphaFoldDB" id="A0A6N3AGC8"/>
<dbReference type="EMBL" id="CACRUE010000022">
    <property type="protein sequence ID" value="VYT91294.1"/>
    <property type="molecule type" value="Genomic_DNA"/>
</dbReference>
<gene>
    <name evidence="1" type="ORF">IBLFYP30_01304</name>
</gene>
<organism evidence="1">
    <name type="scientific">Intestinibacter bartlettii</name>
    <dbReference type="NCBI Taxonomy" id="261299"/>
    <lineage>
        <taxon>Bacteria</taxon>
        <taxon>Bacillati</taxon>
        <taxon>Bacillota</taxon>
        <taxon>Clostridia</taxon>
        <taxon>Peptostreptococcales</taxon>
        <taxon>Peptostreptococcaceae</taxon>
        <taxon>Intestinibacter</taxon>
    </lineage>
</organism>
<sequence length="235" mass="27674">MKITYIHHSSFCVELQNSILLFDYFKGELPKFDKAKKLYVFASHFHEDHFDKCIFEIAKEHPDVTYILSKDIKKRRSKYVKSADQIVVMNFDEEITVDNMKIKTLESSDIGVAFLIEIEGKVIYHAGDLNWWHWEGENSPKENKYAEDKFKSGIDGIKGRDIDLAFVPLDPRQGDFYYLGFDYFMRNTNTKIAFPMHMWGDFSICDTFINSKYAVNYKYKIVKISKDNESFNVEL</sequence>
<name>A0A6N3AGC8_9FIRM</name>